<reference evidence="4 5" key="1">
    <citation type="submission" date="2024-01" db="EMBL/GenBank/DDBJ databases">
        <authorList>
            <person name="Allen C."/>
            <person name="Tagirdzhanova G."/>
        </authorList>
    </citation>
    <scope>NUCLEOTIDE SEQUENCE [LARGE SCALE GENOMIC DNA]</scope>
</reference>
<feature type="compositionally biased region" description="Low complexity" evidence="1">
    <location>
        <begin position="513"/>
        <end position="526"/>
    </location>
</feature>
<evidence type="ECO:0008006" key="6">
    <source>
        <dbReference type="Google" id="ProtNLM"/>
    </source>
</evidence>
<dbReference type="InterPro" id="IPR001849">
    <property type="entry name" value="PH_domain"/>
</dbReference>
<dbReference type="Pfam" id="PF01369">
    <property type="entry name" value="Sec7"/>
    <property type="match status" value="1"/>
</dbReference>
<feature type="domain" description="PH" evidence="2">
    <location>
        <begin position="853"/>
        <end position="982"/>
    </location>
</feature>
<feature type="compositionally biased region" description="Basic and acidic residues" evidence="1">
    <location>
        <begin position="502"/>
        <end position="512"/>
    </location>
</feature>
<sequence length="1730" mass="186612">MPFLRRRGVMASESDMRRHTSIFSPLTAPKLPQHAEAQPPQALRLSPVTTQSEPAVSLLTKSAAAADAGPGSTGLGETASAAGTAAASSVAEPATPVTPINPTIPQPPATPPFDGRPSNGGDRTRGAVSIDSEYLSRPESPPIQEQTPKHRRFSLLRFRNASDSQLAARARQQALQAEADAVPPMPTAMPNPPEIIMTAPTFELGAPPQKRLNRVKLPGLSRKSSDLPRITDVEEPVGRTSHTFGSWSRRENRKSMIAPLKSNGKQPAIAFDEAAISQQQEQQQQQPQQQHPTSNPPPEYGDETSTTLALPVNRLSESSHSDGSSGDRVYGSTTTTTHTVQTTTTFFRLSRRRKNSNPASLFPISHLPQKGQPTTPIDGPISENGTEATNPSSRSPPPRAPSRGMGGLGRGGLGGLGEEQETPTQSRPVSQRHGAATPPTGLAPSPAMALFQKGNPSPASAYFRPSSRNSGQSSPTRSIPGGPGPLGRGRSSTLSSIGRDSVAGRESVEDHLTPPTLRSSSSGTGRKSFSDLLGLSRLRQNSEPNRQGALTPATPCSNTSKNNSLQLARDSFVLPDRREDDTPAKYLARLEEVVSRSVIGSALSKSNDAFSQAVLRSYMRSFKFFTEPMDMAIRKLLMDAELPRETQHIDRFLQAFANRYHECNPGIFSSPDQAYFIAFSLLILHTDVFNKNNKHKMQKSDYQKNTRGEGIFDEILEVFYDNISYTPFIHVEDDIDINGERIVAHKAKRKTIFPNTSPDLPRKSSKEPIDPYTLIIDEKLELLRPNLKDIMQLDDPYSYLGTAKSLNMKELQTTFFRTGILQIVSARSRPDAFMTEKTATNPEEAHPGIVDIKITKVGLLWRKDAKKKKTRSPWQEWGAILTGAQLYFFRNTSWVKSLIHQYETHIKHGHDGIPIIFKPPLEEFKPDSLMSTNGAVALLDSSYKKHKHAFTYVSHGGGEEVLLADNEDEMNDWLAKLNYAAAFRTSGVRMRGVVGGLYEGQDRRAIRRLGSDDGQSVQTPSGEVTITRSRIDQKMAHDILAARRDIMSQKMEDANLKLEEEGKRLEVQLRNSRHLQIMAPIQPKTRDQMLISAERMASQLKATRMTMWRVRCHRDILEMDLDDERQLSLDPDHALESGAAFAGMIGVSPATSGMVAMNQGAISSAVEKQGQSQQGHLQREQSKASTASTVLPRSPQSATHSGSLASGSIGSVGAGAGSSGPAAPDSPASDVFQTPPTSATSAGFFQHKHRTSSSDAGTASLDFASLRKASVSSAISSGPSITATPPRAVRSLNSAHENTVQSQLTATPVAAPKEDAAQQQNNIGPDDPDADEHSLLQKTGLLEVVATNTSGGASGAGKNKAAGLEEAGSTPVSDTKQQSAVDVSQTPQHDKNKIRRSLHRTLREGAGHLSTRGRKTKDAPGAGALEDAGEESIILERGTGSFVVHGKKASVITFGGDFPSILPPDERLRQKKQRQQQQQQQQQEKQLPTVPDTSLEAGPSGQQATAQDDASMLSSSYGGDTSIRSSTDNNNNNLFGIHSDYRAAMFQDRERRESAASASTATARSFRELHRKYSSVRAASRSSTGGKALISDDESDVAVSNSEGRHTPLPLGLDESSSAGPDKEKKRKKYLSGVGEASSGEEDKRGAGADANAVDNDSDNNDSDDGDSNDGDAVDAEEFVNPPASAGGQAQFYTPNPPASPAMPIQGLAEETVEAPEEPGPSQKLQAVQV</sequence>
<feature type="compositionally biased region" description="Polar residues" evidence="1">
    <location>
        <begin position="466"/>
        <end position="476"/>
    </location>
</feature>
<comment type="caution">
    <text evidence="4">The sequence shown here is derived from an EMBL/GenBank/DDBJ whole genome shotgun (WGS) entry which is preliminary data.</text>
</comment>
<evidence type="ECO:0000259" key="3">
    <source>
        <dbReference type="PROSITE" id="PS50190"/>
    </source>
</evidence>
<dbReference type="PROSITE" id="PS50190">
    <property type="entry name" value="SEC7"/>
    <property type="match status" value="1"/>
</dbReference>
<evidence type="ECO:0000313" key="5">
    <source>
        <dbReference type="Proteomes" id="UP001642405"/>
    </source>
</evidence>
<feature type="compositionally biased region" description="Polar residues" evidence="1">
    <location>
        <begin position="1231"/>
        <end position="1242"/>
    </location>
</feature>
<dbReference type="EMBL" id="CAWUHB010000001">
    <property type="protein sequence ID" value="CAK7208220.1"/>
    <property type="molecule type" value="Genomic_DNA"/>
</dbReference>
<feature type="compositionally biased region" description="Low complexity" evidence="1">
    <location>
        <begin position="316"/>
        <end position="348"/>
    </location>
</feature>
<dbReference type="InterPro" id="IPR023394">
    <property type="entry name" value="Sec7_C_sf"/>
</dbReference>
<dbReference type="PANTHER" id="PTHR10663:SF405">
    <property type="entry name" value="ARF GUANINE NUCLEOTIDE EXCHANGE FACTOR SYT1"/>
    <property type="match status" value="1"/>
</dbReference>
<dbReference type="PROSITE" id="PS50003">
    <property type="entry name" value="PH_DOMAIN"/>
    <property type="match status" value="1"/>
</dbReference>
<feature type="compositionally biased region" description="Pro residues" evidence="1">
    <location>
        <begin position="102"/>
        <end position="111"/>
    </location>
</feature>
<feature type="domain" description="SEC7" evidence="3">
    <location>
        <begin position="534"/>
        <end position="726"/>
    </location>
</feature>
<feature type="compositionally biased region" description="Low complexity" evidence="1">
    <location>
        <begin position="278"/>
        <end position="290"/>
    </location>
</feature>
<dbReference type="PANTHER" id="PTHR10663">
    <property type="entry name" value="GUANYL-NUCLEOTIDE EXCHANGE FACTOR"/>
    <property type="match status" value="1"/>
</dbReference>
<feature type="compositionally biased region" description="Acidic residues" evidence="1">
    <location>
        <begin position="1656"/>
        <end position="1678"/>
    </location>
</feature>
<feature type="compositionally biased region" description="Polar residues" evidence="1">
    <location>
        <begin position="1500"/>
        <end position="1532"/>
    </location>
</feature>
<gene>
    <name evidence="4" type="ORF">SCUCBS95973_000029</name>
</gene>
<evidence type="ECO:0000259" key="2">
    <source>
        <dbReference type="PROSITE" id="PS50003"/>
    </source>
</evidence>
<feature type="compositionally biased region" description="Low complexity" evidence="1">
    <location>
        <begin position="1475"/>
        <end position="1487"/>
    </location>
</feature>
<feature type="compositionally biased region" description="Low complexity" evidence="1">
    <location>
        <begin position="1349"/>
        <end position="1362"/>
    </location>
</feature>
<feature type="region of interest" description="Disordered" evidence="1">
    <location>
        <begin position="1165"/>
        <end position="1242"/>
    </location>
</feature>
<feature type="region of interest" description="Disordered" evidence="1">
    <location>
        <begin position="276"/>
        <end position="574"/>
    </location>
</feature>
<feature type="compositionally biased region" description="Low complexity" evidence="1">
    <location>
        <begin position="75"/>
        <end position="101"/>
    </location>
</feature>
<feature type="compositionally biased region" description="Polar residues" evidence="1">
    <location>
        <begin position="1183"/>
        <end position="1200"/>
    </location>
</feature>
<dbReference type="SUPFAM" id="SSF50729">
    <property type="entry name" value="PH domain-like"/>
    <property type="match status" value="1"/>
</dbReference>
<dbReference type="InterPro" id="IPR000904">
    <property type="entry name" value="Sec7_dom"/>
</dbReference>
<dbReference type="SUPFAM" id="SSF48425">
    <property type="entry name" value="Sec7 domain"/>
    <property type="match status" value="1"/>
</dbReference>
<proteinExistence type="predicted"/>
<feature type="compositionally biased region" description="Polar residues" evidence="1">
    <location>
        <begin position="1370"/>
        <end position="1387"/>
    </location>
</feature>
<dbReference type="CDD" id="cd00171">
    <property type="entry name" value="Sec7"/>
    <property type="match status" value="1"/>
</dbReference>
<dbReference type="Gene3D" id="1.10.1000.11">
    <property type="entry name" value="Arf Nucleotide-binding Site Opener,domain 2"/>
    <property type="match status" value="1"/>
</dbReference>
<accession>A0ABP0ALX1</accession>
<dbReference type="SMART" id="SM00233">
    <property type="entry name" value="PH"/>
    <property type="match status" value="1"/>
</dbReference>
<dbReference type="Pfam" id="PF00169">
    <property type="entry name" value="PH"/>
    <property type="match status" value="1"/>
</dbReference>
<feature type="compositionally biased region" description="Polar residues" evidence="1">
    <location>
        <begin position="554"/>
        <end position="566"/>
    </location>
</feature>
<feature type="compositionally biased region" description="Gly residues" evidence="1">
    <location>
        <begin position="404"/>
        <end position="417"/>
    </location>
</feature>
<dbReference type="Proteomes" id="UP001642405">
    <property type="component" value="Unassembled WGS sequence"/>
</dbReference>
<feature type="region of interest" description="Disordered" evidence="1">
    <location>
        <begin position="1571"/>
        <end position="1730"/>
    </location>
</feature>
<feature type="region of interest" description="Disordered" evidence="1">
    <location>
        <begin position="1311"/>
        <end position="1333"/>
    </location>
</feature>
<feature type="region of interest" description="Disordered" evidence="1">
    <location>
        <begin position="1453"/>
        <end position="1532"/>
    </location>
</feature>
<name>A0ABP0ALX1_9PEZI</name>
<feature type="region of interest" description="Disordered" evidence="1">
    <location>
        <begin position="1349"/>
        <end position="1425"/>
    </location>
</feature>
<dbReference type="SMART" id="SM00222">
    <property type="entry name" value="Sec7"/>
    <property type="match status" value="1"/>
</dbReference>
<feature type="region of interest" description="Disordered" evidence="1">
    <location>
        <begin position="24"/>
        <end position="149"/>
    </location>
</feature>
<feature type="compositionally biased region" description="Low complexity" evidence="1">
    <location>
        <begin position="1219"/>
        <end position="1229"/>
    </location>
</feature>
<protein>
    <recommendedName>
        <fullName evidence="6">Guanyl-nucleotide exchange factor</fullName>
    </recommendedName>
</protein>
<evidence type="ECO:0000313" key="4">
    <source>
        <dbReference type="EMBL" id="CAK7208220.1"/>
    </source>
</evidence>
<dbReference type="InterPro" id="IPR011993">
    <property type="entry name" value="PH-like_dom_sf"/>
</dbReference>
<evidence type="ECO:0000256" key="1">
    <source>
        <dbReference type="SAM" id="MobiDB-lite"/>
    </source>
</evidence>
<dbReference type="InterPro" id="IPR035999">
    <property type="entry name" value="Sec7_dom_sf"/>
</dbReference>
<dbReference type="Gene3D" id="2.30.29.30">
    <property type="entry name" value="Pleckstrin-homology domain (PH domain)/Phosphotyrosine-binding domain (PTB)"/>
    <property type="match status" value="1"/>
</dbReference>
<keyword evidence="5" id="KW-1185">Reference proteome</keyword>
<organism evidence="4 5">
    <name type="scientific">Sporothrix curviconia</name>
    <dbReference type="NCBI Taxonomy" id="1260050"/>
    <lineage>
        <taxon>Eukaryota</taxon>
        <taxon>Fungi</taxon>
        <taxon>Dikarya</taxon>
        <taxon>Ascomycota</taxon>
        <taxon>Pezizomycotina</taxon>
        <taxon>Sordariomycetes</taxon>
        <taxon>Sordariomycetidae</taxon>
        <taxon>Ophiostomatales</taxon>
        <taxon>Ophiostomataceae</taxon>
        <taxon>Sporothrix</taxon>
    </lineage>
</organism>